<evidence type="ECO:0000256" key="1">
    <source>
        <dbReference type="ARBA" id="ARBA00023002"/>
    </source>
</evidence>
<accession>A0A9P1M8W4</accession>
<evidence type="ECO:0000256" key="2">
    <source>
        <dbReference type="PROSITE-ProRule" id="PRU10007"/>
    </source>
</evidence>
<evidence type="ECO:0000313" key="5">
    <source>
        <dbReference type="EMBL" id="CAI4212684.1"/>
    </source>
</evidence>
<dbReference type="SUPFAM" id="SSF53720">
    <property type="entry name" value="ALDH-like"/>
    <property type="match status" value="1"/>
</dbReference>
<sequence length="479" mass="50129">MAASLPIVPLVIDGAEVSTENVFDVLNPSTGEVMSQSANATVTQANAAVDAAAKAFESWSETPLTARRDIFLKAASILESRAEELKTYMKEETGSDEVWAGLNIALSKECLLGCASKVTGITGTVPTLQDPTSGGLIVKEPYGVVFAMAAWNAPYALGFRAVCWAIAAGNTVVFKGSEFSPRCWWAISSVLHDAGLPAGVLNYIACSPENASAVSTAIIEASPVKKINFTGSTAVGRILAKLAGQNLKPILLELGGKAPAIVCEDADLDVAALQCVLGSFIYAGQICMSTERILVHENIAQAFEEKLKATVGGVFPAGGPSPVLITQAAVEKNKALVQDAVGKGARIVTGDVAAPSSAGSALNPIIVGGVKPGMDIYLTESFGPTVSLITFKDEKEAIRIANDTEYGLSSAIFSKDLRRALAIAKRIETGAVHINRMTVHDEGALPHGGAKSSGFGRFNAGMDEWLRTKNITFDVTTQL</sequence>
<dbReference type="GO" id="GO:0004777">
    <property type="term" value="F:succinate-semialdehyde dehydrogenase (NAD+) activity"/>
    <property type="evidence" value="ECO:0007669"/>
    <property type="project" value="TreeGrafter"/>
</dbReference>
<feature type="domain" description="Aldehyde dehydrogenase" evidence="4">
    <location>
        <begin position="21"/>
        <end position="471"/>
    </location>
</feature>
<dbReference type="InterPro" id="IPR015590">
    <property type="entry name" value="Aldehyde_DH_dom"/>
</dbReference>
<dbReference type="Pfam" id="PF00171">
    <property type="entry name" value="Aldedh"/>
    <property type="match status" value="1"/>
</dbReference>
<dbReference type="AlphaFoldDB" id="A0A9P1M8W4"/>
<name>A0A9P1M8W4_9PEZI</name>
<comment type="caution">
    <text evidence="5">The sequence shown here is derived from an EMBL/GenBank/DDBJ whole genome shotgun (WGS) entry which is preliminary data.</text>
</comment>
<keyword evidence="6" id="KW-1185">Reference proteome</keyword>
<reference evidence="5" key="1">
    <citation type="submission" date="2022-11" db="EMBL/GenBank/DDBJ databases">
        <authorList>
            <person name="Scott C."/>
            <person name="Bruce N."/>
        </authorList>
    </citation>
    <scope>NUCLEOTIDE SEQUENCE</scope>
</reference>
<dbReference type="PROSITE" id="PS00687">
    <property type="entry name" value="ALDEHYDE_DEHYDR_GLU"/>
    <property type="match status" value="1"/>
</dbReference>
<keyword evidence="1 3" id="KW-0560">Oxidoreductase</keyword>
<dbReference type="Gene3D" id="3.40.309.10">
    <property type="entry name" value="Aldehyde Dehydrogenase, Chain A, domain 2"/>
    <property type="match status" value="1"/>
</dbReference>
<evidence type="ECO:0000313" key="6">
    <source>
        <dbReference type="Proteomes" id="UP000838763"/>
    </source>
</evidence>
<organism evidence="5 6">
    <name type="scientific">Parascedosporium putredinis</name>
    <dbReference type="NCBI Taxonomy" id="1442378"/>
    <lineage>
        <taxon>Eukaryota</taxon>
        <taxon>Fungi</taxon>
        <taxon>Dikarya</taxon>
        <taxon>Ascomycota</taxon>
        <taxon>Pezizomycotina</taxon>
        <taxon>Sordariomycetes</taxon>
        <taxon>Hypocreomycetidae</taxon>
        <taxon>Microascales</taxon>
        <taxon>Microascaceae</taxon>
        <taxon>Parascedosporium</taxon>
    </lineage>
</organism>
<proteinExistence type="inferred from homology"/>
<dbReference type="InterPro" id="IPR016163">
    <property type="entry name" value="Ald_DH_C"/>
</dbReference>
<dbReference type="Gene3D" id="3.40.605.10">
    <property type="entry name" value="Aldehyde Dehydrogenase, Chain A, domain 1"/>
    <property type="match status" value="1"/>
</dbReference>
<dbReference type="InterPro" id="IPR016162">
    <property type="entry name" value="Ald_DH_N"/>
</dbReference>
<dbReference type="PANTHER" id="PTHR43353">
    <property type="entry name" value="SUCCINATE-SEMIALDEHYDE DEHYDROGENASE, MITOCHONDRIAL"/>
    <property type="match status" value="1"/>
</dbReference>
<dbReference type="PANTHER" id="PTHR43353:SF6">
    <property type="entry name" value="CYTOPLASMIC ALDEHYDE DEHYDROGENASE (EUROFUNG)"/>
    <property type="match status" value="1"/>
</dbReference>
<dbReference type="OrthoDB" id="310895at2759"/>
<protein>
    <recommendedName>
        <fullName evidence="4">Aldehyde dehydrogenase domain-containing protein</fullName>
    </recommendedName>
</protein>
<comment type="similarity">
    <text evidence="3">Belongs to the aldehyde dehydrogenase family.</text>
</comment>
<dbReference type="InterPro" id="IPR016161">
    <property type="entry name" value="Ald_DH/histidinol_DH"/>
</dbReference>
<dbReference type="InterPro" id="IPR050740">
    <property type="entry name" value="Aldehyde_DH_Superfamily"/>
</dbReference>
<dbReference type="InterPro" id="IPR029510">
    <property type="entry name" value="Ald_DH_CS_GLU"/>
</dbReference>
<dbReference type="GO" id="GO:0009450">
    <property type="term" value="P:gamma-aminobutyric acid catabolic process"/>
    <property type="evidence" value="ECO:0007669"/>
    <property type="project" value="TreeGrafter"/>
</dbReference>
<evidence type="ECO:0000259" key="4">
    <source>
        <dbReference type="Pfam" id="PF00171"/>
    </source>
</evidence>
<dbReference type="CDD" id="cd07105">
    <property type="entry name" value="ALDH_SaliADH"/>
    <property type="match status" value="1"/>
</dbReference>
<dbReference type="EMBL" id="CALLCH030000005">
    <property type="protein sequence ID" value="CAI4212684.1"/>
    <property type="molecule type" value="Genomic_DNA"/>
</dbReference>
<evidence type="ECO:0000256" key="3">
    <source>
        <dbReference type="RuleBase" id="RU003345"/>
    </source>
</evidence>
<gene>
    <name evidence="5" type="ORF">PPNO1_LOCUS2437</name>
</gene>
<feature type="active site" evidence="2">
    <location>
        <position position="253"/>
    </location>
</feature>
<dbReference type="Proteomes" id="UP000838763">
    <property type="component" value="Unassembled WGS sequence"/>
</dbReference>